<evidence type="ECO:0000313" key="3">
    <source>
        <dbReference type="Proteomes" id="UP000027064"/>
    </source>
</evidence>
<dbReference type="InterPro" id="IPR001538">
    <property type="entry name" value="Man6P_isomerase-2_C"/>
</dbReference>
<dbReference type="GO" id="GO:0016779">
    <property type="term" value="F:nucleotidyltransferase activity"/>
    <property type="evidence" value="ECO:0007669"/>
    <property type="project" value="InterPro"/>
</dbReference>
<dbReference type="GO" id="GO:0005976">
    <property type="term" value="P:polysaccharide metabolic process"/>
    <property type="evidence" value="ECO:0007669"/>
    <property type="project" value="InterPro"/>
</dbReference>
<dbReference type="EMBL" id="JNCA01000006">
    <property type="protein sequence ID" value="KDN56234.1"/>
    <property type="molecule type" value="Genomic_DNA"/>
</dbReference>
<dbReference type="InterPro" id="IPR014710">
    <property type="entry name" value="RmlC-like_jellyroll"/>
</dbReference>
<name>A0A066WZ71_9FLAO</name>
<evidence type="ECO:0000313" key="2">
    <source>
        <dbReference type="EMBL" id="KDN56234.1"/>
    </source>
</evidence>
<dbReference type="STRING" id="1492738.FEM21_07860"/>
<dbReference type="GO" id="GO:0016853">
    <property type="term" value="F:isomerase activity"/>
    <property type="evidence" value="ECO:0007669"/>
    <property type="project" value="UniProtKB-KW"/>
</dbReference>
<dbReference type="Pfam" id="PF01050">
    <property type="entry name" value="MannoseP_isomer"/>
    <property type="match status" value="1"/>
</dbReference>
<dbReference type="OrthoDB" id="9806359at2"/>
<dbReference type="Gene3D" id="2.60.120.10">
    <property type="entry name" value="Jelly Rolls"/>
    <property type="match status" value="1"/>
</dbReference>
<dbReference type="eggNOG" id="COG0662">
    <property type="taxonomic scope" value="Bacteria"/>
</dbReference>
<evidence type="ECO:0000259" key="1">
    <source>
        <dbReference type="Pfam" id="PF01050"/>
    </source>
</evidence>
<keyword evidence="3" id="KW-1185">Reference proteome</keyword>
<dbReference type="AlphaFoldDB" id="A0A066WZ71"/>
<feature type="domain" description="Mannose-6-phosphate isomerase type II C-terminal" evidence="1">
    <location>
        <begin position="48"/>
        <end position="167"/>
    </location>
</feature>
<reference evidence="2 3" key="1">
    <citation type="submission" date="2014-05" db="EMBL/GenBank/DDBJ databases">
        <title>Genome Sequence of Flavobacterium sp. EM1321.</title>
        <authorList>
            <person name="Shin S.-K."/>
            <person name="Yi H."/>
        </authorList>
    </citation>
    <scope>NUCLEOTIDE SEQUENCE [LARGE SCALE GENOMIC DNA]</scope>
    <source>
        <strain evidence="2 3">EM1321</strain>
    </source>
</reference>
<dbReference type="PATRIC" id="fig|1492738.3.peg.780"/>
<dbReference type="SUPFAM" id="SSF51182">
    <property type="entry name" value="RmlC-like cupins"/>
    <property type="match status" value="1"/>
</dbReference>
<dbReference type="InterPro" id="IPR011051">
    <property type="entry name" value="RmlC_Cupin_sf"/>
</dbReference>
<sequence length="171" mass="19730">MNFDTAEVIDKKVIFEQIETALKKENFTVVNKDETRPWGGFFVIDEDQAAVFAAKFFPHLKMDAIKITNKLSPKILVVAPQKRLSWQYHFRRAEIWKILTGIVGVKTSTTDEEGEIQQLTPGTFIQMDKGERHRLIGLDSWGIIAEIWQHTDPENPSDEDDIVRLQDDFGR</sequence>
<organism evidence="2 3">
    <name type="scientific">Flavobacterium seoulense</name>
    <dbReference type="NCBI Taxonomy" id="1492738"/>
    <lineage>
        <taxon>Bacteria</taxon>
        <taxon>Pseudomonadati</taxon>
        <taxon>Bacteroidota</taxon>
        <taxon>Flavobacteriia</taxon>
        <taxon>Flavobacteriales</taxon>
        <taxon>Flavobacteriaceae</taxon>
        <taxon>Flavobacterium</taxon>
    </lineage>
</organism>
<accession>A0A066WZ71</accession>
<protein>
    <submittedName>
        <fullName evidence="2">Phosphomannose isomerase</fullName>
    </submittedName>
</protein>
<dbReference type="RefSeq" id="WP_035658007.1">
    <property type="nucleotide sequence ID" value="NZ_JNCA01000006.1"/>
</dbReference>
<comment type="caution">
    <text evidence="2">The sequence shown here is derived from an EMBL/GenBank/DDBJ whole genome shotgun (WGS) entry which is preliminary data.</text>
</comment>
<proteinExistence type="predicted"/>
<gene>
    <name evidence="2" type="ORF">FEM21_07860</name>
</gene>
<keyword evidence="2" id="KW-0413">Isomerase</keyword>
<dbReference type="Proteomes" id="UP000027064">
    <property type="component" value="Unassembled WGS sequence"/>
</dbReference>